<gene>
    <name evidence="1" type="ORF">L914_13351</name>
</gene>
<accession>W2MZF3</accession>
<feature type="non-terminal residue" evidence="1">
    <location>
        <position position="1"/>
    </location>
</feature>
<reference evidence="1" key="1">
    <citation type="submission" date="2013-11" db="EMBL/GenBank/DDBJ databases">
        <title>The Genome Sequence of Phytophthora parasitica IAC_01/95.</title>
        <authorList>
            <consortium name="The Broad Institute Genomics Platform"/>
            <person name="Russ C."/>
            <person name="Tyler B."/>
            <person name="Panabieres F."/>
            <person name="Shan W."/>
            <person name="Tripathy S."/>
            <person name="Grunwald N."/>
            <person name="Machado M."/>
            <person name="Johnson C.S."/>
            <person name="Arredondo F."/>
            <person name="Hong C."/>
            <person name="Coffey M."/>
            <person name="Young S.K."/>
            <person name="Zeng Q."/>
            <person name="Gargeya S."/>
            <person name="Fitzgerald M."/>
            <person name="Abouelleil A."/>
            <person name="Alvarado L."/>
            <person name="Chapman S.B."/>
            <person name="Gainer-Dewar J."/>
            <person name="Goldberg J."/>
            <person name="Griggs A."/>
            <person name="Gujja S."/>
            <person name="Hansen M."/>
            <person name="Howarth C."/>
            <person name="Imamovic A."/>
            <person name="Ireland A."/>
            <person name="Larimer J."/>
            <person name="McCowan C."/>
            <person name="Murphy C."/>
            <person name="Pearson M."/>
            <person name="Poon T.W."/>
            <person name="Priest M."/>
            <person name="Roberts A."/>
            <person name="Saif S."/>
            <person name="Shea T."/>
            <person name="Sykes S."/>
            <person name="Wortman J."/>
            <person name="Nusbaum C."/>
            <person name="Birren B."/>
        </authorList>
    </citation>
    <scope>NUCLEOTIDE SEQUENCE [LARGE SCALE GENOMIC DNA]</scope>
    <source>
        <strain evidence="1">IAC_01/95</strain>
    </source>
</reference>
<name>W2MZF3_PHYNI</name>
<evidence type="ECO:0000313" key="1">
    <source>
        <dbReference type="EMBL" id="ETM40809.1"/>
    </source>
</evidence>
<organism evidence="1">
    <name type="scientific">Phytophthora nicotianae</name>
    <name type="common">Potato buckeye rot agent</name>
    <name type="synonym">Phytophthora parasitica</name>
    <dbReference type="NCBI Taxonomy" id="4792"/>
    <lineage>
        <taxon>Eukaryota</taxon>
        <taxon>Sar</taxon>
        <taxon>Stramenopiles</taxon>
        <taxon>Oomycota</taxon>
        <taxon>Peronosporomycetes</taxon>
        <taxon>Peronosporales</taxon>
        <taxon>Peronosporaceae</taxon>
        <taxon>Phytophthora</taxon>
    </lineage>
</organism>
<proteinExistence type="predicted"/>
<protein>
    <submittedName>
        <fullName evidence="1">Uncharacterized protein</fullName>
    </submittedName>
</protein>
<dbReference type="Proteomes" id="UP000054532">
    <property type="component" value="Unassembled WGS sequence"/>
</dbReference>
<dbReference type="EMBL" id="KI694291">
    <property type="protein sequence ID" value="ETM40809.1"/>
    <property type="molecule type" value="Genomic_DNA"/>
</dbReference>
<sequence>RFLLTTSSKCLLFAASYDCRSVPRYLPLVYTVRGASLDTTLGNAIPGGQKNTSQRANRSTVVSTLPLARHYAQQHRPKCAAEDGSTYGTLGCLITPRYHYQEAAVGASLDATLIITSQPHCGRRTRRLAVDNVVLLATAPVVQIGASLNPLRQSHAEER</sequence>
<dbReference type="AlphaFoldDB" id="W2MZF3"/>